<dbReference type="AlphaFoldDB" id="L8X2P5"/>
<comment type="caution">
    <text evidence="2">The sequence shown here is derived from an EMBL/GenBank/DDBJ whole genome shotgun (WGS) entry which is preliminary data.</text>
</comment>
<dbReference type="HOGENOM" id="CLU_2039645_0_0_1"/>
<evidence type="ECO:0000313" key="3">
    <source>
        <dbReference type="Proteomes" id="UP000011668"/>
    </source>
</evidence>
<gene>
    <name evidence="2" type="ORF">AG1IA_01343</name>
</gene>
<organism evidence="2 3">
    <name type="scientific">Thanatephorus cucumeris (strain AG1-IA)</name>
    <name type="common">Rice sheath blight fungus</name>
    <name type="synonym">Rhizoctonia solani</name>
    <dbReference type="NCBI Taxonomy" id="983506"/>
    <lineage>
        <taxon>Eukaryota</taxon>
        <taxon>Fungi</taxon>
        <taxon>Dikarya</taxon>
        <taxon>Basidiomycota</taxon>
        <taxon>Agaricomycotina</taxon>
        <taxon>Agaricomycetes</taxon>
        <taxon>Cantharellales</taxon>
        <taxon>Ceratobasidiaceae</taxon>
        <taxon>Rhizoctonia</taxon>
        <taxon>Rhizoctonia solani AG-1</taxon>
    </lineage>
</organism>
<keyword evidence="3" id="KW-1185">Reference proteome</keyword>
<evidence type="ECO:0000256" key="1">
    <source>
        <dbReference type="SAM" id="MobiDB-lite"/>
    </source>
</evidence>
<name>L8X2P5_THACA</name>
<reference evidence="2 3" key="1">
    <citation type="journal article" date="2013" name="Nat. Commun.">
        <title>The evolution and pathogenic mechanisms of the rice sheath blight pathogen.</title>
        <authorList>
            <person name="Zheng A."/>
            <person name="Lin R."/>
            <person name="Xu L."/>
            <person name="Qin P."/>
            <person name="Tang C."/>
            <person name="Ai P."/>
            <person name="Zhang D."/>
            <person name="Liu Y."/>
            <person name="Sun Z."/>
            <person name="Feng H."/>
            <person name="Wang Y."/>
            <person name="Chen Y."/>
            <person name="Liang X."/>
            <person name="Fu R."/>
            <person name="Li Q."/>
            <person name="Zhang J."/>
            <person name="Yu X."/>
            <person name="Xie Z."/>
            <person name="Ding L."/>
            <person name="Guan P."/>
            <person name="Tang J."/>
            <person name="Liang Y."/>
            <person name="Wang S."/>
            <person name="Deng Q."/>
            <person name="Li S."/>
            <person name="Zhu J."/>
            <person name="Wang L."/>
            <person name="Liu H."/>
            <person name="Li P."/>
        </authorList>
    </citation>
    <scope>NUCLEOTIDE SEQUENCE [LARGE SCALE GENOMIC DNA]</scope>
    <source>
        <strain evidence="3">AG-1 IA</strain>
    </source>
</reference>
<dbReference type="Proteomes" id="UP000011668">
    <property type="component" value="Unassembled WGS sequence"/>
</dbReference>
<sequence>MDRLALDTLLRRVGLGGAGAMCGEEGASMLCLYDGVGGSACVDATGELSIASFTGSNFGIASRLCSASGQPRGGHNTDRSPGSTFNPPWHPPLLAEWQLRRDLFGAHPRHVRLFGGDFGYP</sequence>
<protein>
    <submittedName>
        <fullName evidence="2">Uncharacterized protein</fullName>
    </submittedName>
</protein>
<feature type="region of interest" description="Disordered" evidence="1">
    <location>
        <begin position="68"/>
        <end position="87"/>
    </location>
</feature>
<accession>L8X2P5</accession>
<evidence type="ECO:0000313" key="2">
    <source>
        <dbReference type="EMBL" id="ELU44601.1"/>
    </source>
</evidence>
<proteinExistence type="predicted"/>
<dbReference type="EMBL" id="AFRT01000289">
    <property type="protein sequence ID" value="ELU44601.1"/>
    <property type="molecule type" value="Genomic_DNA"/>
</dbReference>